<sequence length="212" mass="22897">MTSTDTQMGRNAVENGDSVHDSGPASVCDVIDRMESSADGDETTLREVVSALGEASFVPVLMAPALAVLSPLSGVPAFSSICGITIALVAIQLLMNRDHLWLPDWMMRRKVKSESLLKATRWLRKPAGFLDRMSRERVSFLVSRPFSWVTELACLLCGLAMPFLELLPFTSSILGGAVTLFSLSLLVRDGLISVIGFCVIGCAATLVYMLVV</sequence>
<name>A0ABV7GKP6_9RHOB</name>
<keyword evidence="2" id="KW-0812">Transmembrane</keyword>
<dbReference type="RefSeq" id="WP_275631606.1">
    <property type="nucleotide sequence ID" value="NZ_JARGYD010000002.1"/>
</dbReference>
<dbReference type="PANTHER" id="PTHR41795">
    <property type="entry name" value="EXOPOLYSACCHARIDE SYNTHESIS PROTEIN"/>
    <property type="match status" value="1"/>
</dbReference>
<dbReference type="Proteomes" id="UP001595632">
    <property type="component" value="Unassembled WGS sequence"/>
</dbReference>
<keyword evidence="2" id="KW-1133">Transmembrane helix</keyword>
<dbReference type="PANTHER" id="PTHR41795:SF1">
    <property type="entry name" value="EXOPOLYSACCHARIDE SYNTHESIS PROTEIN"/>
    <property type="match status" value="1"/>
</dbReference>
<feature type="transmembrane region" description="Helical" evidence="2">
    <location>
        <begin position="75"/>
        <end position="95"/>
    </location>
</feature>
<evidence type="ECO:0000256" key="2">
    <source>
        <dbReference type="SAM" id="Phobius"/>
    </source>
</evidence>
<feature type="transmembrane region" description="Helical" evidence="2">
    <location>
        <begin position="194"/>
        <end position="211"/>
    </location>
</feature>
<dbReference type="PIRSF" id="PIRSF033239">
    <property type="entry name" value="ExoD"/>
    <property type="match status" value="1"/>
</dbReference>
<accession>A0ABV7GKP6</accession>
<dbReference type="EMBL" id="JBHRTB010000010">
    <property type="protein sequence ID" value="MFC3142158.1"/>
    <property type="molecule type" value="Genomic_DNA"/>
</dbReference>
<dbReference type="Pfam" id="PF06055">
    <property type="entry name" value="ExoD"/>
    <property type="match status" value="1"/>
</dbReference>
<comment type="caution">
    <text evidence="3">The sequence shown here is derived from an EMBL/GenBank/DDBJ whole genome shotgun (WGS) entry which is preliminary data.</text>
</comment>
<evidence type="ECO:0000313" key="4">
    <source>
        <dbReference type="Proteomes" id="UP001595632"/>
    </source>
</evidence>
<evidence type="ECO:0000313" key="3">
    <source>
        <dbReference type="EMBL" id="MFC3142158.1"/>
    </source>
</evidence>
<protein>
    <submittedName>
        <fullName evidence="3">Exopolysaccharide biosynthesis protein</fullName>
    </submittedName>
</protein>
<organism evidence="3 4">
    <name type="scientific">Psychromarinibacter halotolerans</name>
    <dbReference type="NCBI Taxonomy" id="1775175"/>
    <lineage>
        <taxon>Bacteria</taxon>
        <taxon>Pseudomonadati</taxon>
        <taxon>Pseudomonadota</taxon>
        <taxon>Alphaproteobacteria</taxon>
        <taxon>Rhodobacterales</taxon>
        <taxon>Paracoccaceae</taxon>
        <taxon>Psychromarinibacter</taxon>
    </lineage>
</organism>
<reference evidence="4" key="1">
    <citation type="journal article" date="2019" name="Int. J. Syst. Evol. Microbiol.">
        <title>The Global Catalogue of Microorganisms (GCM) 10K type strain sequencing project: providing services to taxonomists for standard genome sequencing and annotation.</title>
        <authorList>
            <consortium name="The Broad Institute Genomics Platform"/>
            <consortium name="The Broad Institute Genome Sequencing Center for Infectious Disease"/>
            <person name="Wu L."/>
            <person name="Ma J."/>
        </authorList>
    </citation>
    <scope>NUCLEOTIDE SEQUENCE [LARGE SCALE GENOMIC DNA]</scope>
    <source>
        <strain evidence="4">KCTC 52366</strain>
    </source>
</reference>
<dbReference type="InterPro" id="IPR010331">
    <property type="entry name" value="ExoD"/>
</dbReference>
<feature type="transmembrane region" description="Helical" evidence="2">
    <location>
        <begin position="167"/>
        <end position="187"/>
    </location>
</feature>
<keyword evidence="4" id="KW-1185">Reference proteome</keyword>
<evidence type="ECO:0000256" key="1">
    <source>
        <dbReference type="SAM" id="MobiDB-lite"/>
    </source>
</evidence>
<proteinExistence type="predicted"/>
<gene>
    <name evidence="3" type="ORF">ACFOGP_05525</name>
</gene>
<feature type="region of interest" description="Disordered" evidence="1">
    <location>
        <begin position="1"/>
        <end position="24"/>
    </location>
</feature>
<keyword evidence="2" id="KW-0472">Membrane</keyword>